<evidence type="ECO:0000256" key="4">
    <source>
        <dbReference type="ARBA" id="ARBA00023163"/>
    </source>
</evidence>
<evidence type="ECO:0000259" key="7">
    <source>
        <dbReference type="PROSITE" id="PS50811"/>
    </source>
</evidence>
<keyword evidence="2" id="KW-0805">Transcription regulation</keyword>
<proteinExistence type="predicted"/>
<accession>A0ABU6T9W6</accession>
<dbReference type="InterPro" id="IPR044810">
    <property type="entry name" value="WRKY_plant"/>
</dbReference>
<dbReference type="SUPFAM" id="SSF118290">
    <property type="entry name" value="WRKY DNA-binding domain"/>
    <property type="match status" value="1"/>
</dbReference>
<dbReference type="Proteomes" id="UP001341840">
    <property type="component" value="Unassembled WGS sequence"/>
</dbReference>
<evidence type="ECO:0000256" key="3">
    <source>
        <dbReference type="ARBA" id="ARBA00023125"/>
    </source>
</evidence>
<dbReference type="EMBL" id="JASCZI010090716">
    <property type="protein sequence ID" value="MED6145494.1"/>
    <property type="molecule type" value="Genomic_DNA"/>
</dbReference>
<dbReference type="Pfam" id="PF03106">
    <property type="entry name" value="WRKY"/>
    <property type="match status" value="1"/>
</dbReference>
<reference evidence="8 9" key="1">
    <citation type="journal article" date="2023" name="Plants (Basel)">
        <title>Bridging the Gap: Combining Genomics and Transcriptomics Approaches to Understand Stylosanthes scabra, an Orphan Legume from the Brazilian Caatinga.</title>
        <authorList>
            <person name="Ferreira-Neto J.R.C."/>
            <person name="da Silva M.D."/>
            <person name="Binneck E."/>
            <person name="de Melo N.F."/>
            <person name="da Silva R.H."/>
            <person name="de Melo A.L.T.M."/>
            <person name="Pandolfi V."/>
            <person name="Bustamante F.O."/>
            <person name="Brasileiro-Vidal A.C."/>
            <person name="Benko-Iseppon A.M."/>
        </authorList>
    </citation>
    <scope>NUCLEOTIDE SEQUENCE [LARGE SCALE GENOMIC DNA]</scope>
    <source>
        <tissue evidence="8">Leaves</tissue>
    </source>
</reference>
<sequence length="164" mass="18516">MSDKNPKAADSPPDSNQWFHELSDYLKLNDDDDDQWPPDDDNLPPPPPHPSLFVPNTGDFGASGSGGSATLLRGSSEEISGSENKNIIRERVAFKTKSEVEILDDGFRWRKYGKKMVKNSPNPRNYYRCTVDGCPVKKRVERDRDDPTYVITTYEGNHTHPASY</sequence>
<keyword evidence="9" id="KW-1185">Reference proteome</keyword>
<keyword evidence="4" id="KW-0804">Transcription</keyword>
<name>A0ABU6T9W6_9FABA</name>
<evidence type="ECO:0000313" key="9">
    <source>
        <dbReference type="Proteomes" id="UP001341840"/>
    </source>
</evidence>
<comment type="subcellular location">
    <subcellularLocation>
        <location evidence="1">Nucleus</location>
    </subcellularLocation>
</comment>
<feature type="region of interest" description="Disordered" evidence="6">
    <location>
        <begin position="1"/>
        <end position="85"/>
    </location>
</feature>
<gene>
    <name evidence="8" type="primary">WRKY50_2</name>
    <name evidence="8" type="ORF">PIB30_025799</name>
</gene>
<evidence type="ECO:0000256" key="1">
    <source>
        <dbReference type="ARBA" id="ARBA00004123"/>
    </source>
</evidence>
<dbReference type="InterPro" id="IPR036576">
    <property type="entry name" value="WRKY_dom_sf"/>
</dbReference>
<feature type="domain" description="WRKY" evidence="7">
    <location>
        <begin position="98"/>
        <end position="163"/>
    </location>
</feature>
<organism evidence="8 9">
    <name type="scientific">Stylosanthes scabra</name>
    <dbReference type="NCBI Taxonomy" id="79078"/>
    <lineage>
        <taxon>Eukaryota</taxon>
        <taxon>Viridiplantae</taxon>
        <taxon>Streptophyta</taxon>
        <taxon>Embryophyta</taxon>
        <taxon>Tracheophyta</taxon>
        <taxon>Spermatophyta</taxon>
        <taxon>Magnoliopsida</taxon>
        <taxon>eudicotyledons</taxon>
        <taxon>Gunneridae</taxon>
        <taxon>Pentapetalae</taxon>
        <taxon>rosids</taxon>
        <taxon>fabids</taxon>
        <taxon>Fabales</taxon>
        <taxon>Fabaceae</taxon>
        <taxon>Papilionoideae</taxon>
        <taxon>50 kb inversion clade</taxon>
        <taxon>dalbergioids sensu lato</taxon>
        <taxon>Dalbergieae</taxon>
        <taxon>Pterocarpus clade</taxon>
        <taxon>Stylosanthes</taxon>
    </lineage>
</organism>
<feature type="compositionally biased region" description="Acidic residues" evidence="6">
    <location>
        <begin position="30"/>
        <end position="42"/>
    </location>
</feature>
<evidence type="ECO:0000256" key="5">
    <source>
        <dbReference type="ARBA" id="ARBA00023242"/>
    </source>
</evidence>
<keyword evidence="3" id="KW-0238">DNA-binding</keyword>
<dbReference type="PANTHER" id="PTHR31221:SF112">
    <property type="entry name" value="WRKY TRANSCRIPTION FACTOR 50-RELATED"/>
    <property type="match status" value="1"/>
</dbReference>
<evidence type="ECO:0000256" key="2">
    <source>
        <dbReference type="ARBA" id="ARBA00023015"/>
    </source>
</evidence>
<dbReference type="Gene3D" id="2.20.25.80">
    <property type="entry name" value="WRKY domain"/>
    <property type="match status" value="1"/>
</dbReference>
<evidence type="ECO:0000313" key="8">
    <source>
        <dbReference type="EMBL" id="MED6145494.1"/>
    </source>
</evidence>
<dbReference type="PROSITE" id="PS50811">
    <property type="entry name" value="WRKY"/>
    <property type="match status" value="1"/>
</dbReference>
<dbReference type="PANTHER" id="PTHR31221">
    <property type="entry name" value="WRKY TRANSCRIPTION FACTOR PROTEIN 1-RELATED"/>
    <property type="match status" value="1"/>
</dbReference>
<protein>
    <submittedName>
        <fullName evidence="8">WRKY Transcription Factor</fullName>
    </submittedName>
</protein>
<dbReference type="SMART" id="SM00774">
    <property type="entry name" value="WRKY"/>
    <property type="match status" value="1"/>
</dbReference>
<keyword evidence="5" id="KW-0539">Nucleus</keyword>
<dbReference type="InterPro" id="IPR003657">
    <property type="entry name" value="WRKY_dom"/>
</dbReference>
<evidence type="ECO:0000256" key="6">
    <source>
        <dbReference type="SAM" id="MobiDB-lite"/>
    </source>
</evidence>
<comment type="caution">
    <text evidence="8">The sequence shown here is derived from an EMBL/GenBank/DDBJ whole genome shotgun (WGS) entry which is preliminary data.</text>
</comment>